<proteinExistence type="predicted"/>
<reference evidence="10" key="1">
    <citation type="journal article" date="2019" name="Int. J. Syst. Evol. Microbiol.">
        <title>The Global Catalogue of Microorganisms (GCM) 10K type strain sequencing project: providing services to taxonomists for standard genome sequencing and annotation.</title>
        <authorList>
            <consortium name="The Broad Institute Genomics Platform"/>
            <consortium name="The Broad Institute Genome Sequencing Center for Infectious Disease"/>
            <person name="Wu L."/>
            <person name="Ma J."/>
        </authorList>
    </citation>
    <scope>NUCLEOTIDE SEQUENCE [LARGE SCALE GENOMIC DNA]</scope>
    <source>
        <strain evidence="10">KCTC 22437</strain>
    </source>
</reference>
<keyword evidence="7" id="KW-0812">Transmembrane</keyword>
<evidence type="ECO:0000256" key="4">
    <source>
        <dbReference type="ARBA" id="ARBA00022679"/>
    </source>
</evidence>
<sequence length="457" mass="52055">MNSPSGRPSQSSLNEGQWIPEKKLSPKMLKGFRLLFYLGCATSILLVMVVGIVSYEALNRQQKLEKWVEHTYNVLRKTDSINMYFNQTLLPGNYMSTPDRATAAWFKISERENLKRQISNLTALVKDNSLQLHDIDLLSRQIDSLGSYANKDSRQLRSEISKIKASLTRIKQDEEALLFDRENAYKLSGRQTQIIVVIGSLLILLIVSWLIYVILTELKNRIRAYQEEHELNQLKSSFVTLASHEFRTPLSSVLLSATLIERYMQRDEKEQVMKHVTKIKQVVHSLECILEDFLSLEKLEEGLVRAEFTYFDLVAVCEEIIAAYNVMAKARQQLIYVLPTKPQVVKLDRTLIEKSVSGLLSNAIKYAGDEACIWLKTEVTPNRVVISVKDNGVGIADEDQKKLSTIFYRVNNTGQIAGAGLGLNIVKRYVHLMNGSLEFSSVPYEETCFTMTFPVTQ</sequence>
<name>A0ABW5YD92_9SPHI</name>
<keyword evidence="3" id="KW-0597">Phosphoprotein</keyword>
<evidence type="ECO:0000256" key="5">
    <source>
        <dbReference type="ARBA" id="ARBA00022777"/>
    </source>
</evidence>
<feature type="transmembrane region" description="Helical" evidence="7">
    <location>
        <begin position="34"/>
        <end position="58"/>
    </location>
</feature>
<organism evidence="9 10">
    <name type="scientific">Mucilaginibacter ximonensis</name>
    <dbReference type="NCBI Taxonomy" id="538021"/>
    <lineage>
        <taxon>Bacteria</taxon>
        <taxon>Pseudomonadati</taxon>
        <taxon>Bacteroidota</taxon>
        <taxon>Sphingobacteriia</taxon>
        <taxon>Sphingobacteriales</taxon>
        <taxon>Sphingobacteriaceae</taxon>
        <taxon>Mucilaginibacter</taxon>
    </lineage>
</organism>
<keyword evidence="7" id="KW-0472">Membrane</keyword>
<dbReference type="SUPFAM" id="SSF101447">
    <property type="entry name" value="Formin homology 2 domain (FH2 domain)"/>
    <property type="match status" value="1"/>
</dbReference>
<dbReference type="SMART" id="SM00387">
    <property type="entry name" value="HATPase_c"/>
    <property type="match status" value="1"/>
</dbReference>
<dbReference type="PANTHER" id="PTHR43711:SF26">
    <property type="entry name" value="SENSOR HISTIDINE KINASE RCSC"/>
    <property type="match status" value="1"/>
</dbReference>
<dbReference type="InterPro" id="IPR036890">
    <property type="entry name" value="HATPase_C_sf"/>
</dbReference>
<evidence type="ECO:0000313" key="9">
    <source>
        <dbReference type="EMBL" id="MFD2872945.1"/>
    </source>
</evidence>
<feature type="domain" description="Histidine kinase" evidence="8">
    <location>
        <begin position="241"/>
        <end position="457"/>
    </location>
</feature>
<keyword evidence="9" id="KW-0067">ATP-binding</keyword>
<dbReference type="InterPro" id="IPR005467">
    <property type="entry name" value="His_kinase_dom"/>
</dbReference>
<dbReference type="PROSITE" id="PS50109">
    <property type="entry name" value="HIS_KIN"/>
    <property type="match status" value="1"/>
</dbReference>
<dbReference type="InterPro" id="IPR036097">
    <property type="entry name" value="HisK_dim/P_sf"/>
</dbReference>
<dbReference type="Gene3D" id="3.30.565.10">
    <property type="entry name" value="Histidine kinase-like ATPase, C-terminal domain"/>
    <property type="match status" value="1"/>
</dbReference>
<comment type="caution">
    <text evidence="9">The sequence shown here is derived from an EMBL/GenBank/DDBJ whole genome shotgun (WGS) entry which is preliminary data.</text>
</comment>
<dbReference type="CDD" id="cd00075">
    <property type="entry name" value="HATPase"/>
    <property type="match status" value="1"/>
</dbReference>
<dbReference type="InterPro" id="IPR004358">
    <property type="entry name" value="Sig_transdc_His_kin-like_C"/>
</dbReference>
<comment type="catalytic activity">
    <reaction evidence="1">
        <text>ATP + protein L-histidine = ADP + protein N-phospho-L-histidine.</text>
        <dbReference type="EC" id="2.7.13.3"/>
    </reaction>
</comment>
<accession>A0ABW5YD92</accession>
<evidence type="ECO:0000256" key="6">
    <source>
        <dbReference type="ARBA" id="ARBA00023012"/>
    </source>
</evidence>
<dbReference type="SUPFAM" id="SSF47384">
    <property type="entry name" value="Homodimeric domain of signal transducing histidine kinase"/>
    <property type="match status" value="1"/>
</dbReference>
<keyword evidence="9" id="KW-0547">Nucleotide-binding</keyword>
<keyword evidence="6" id="KW-0902">Two-component regulatory system</keyword>
<dbReference type="Gene3D" id="1.10.287.130">
    <property type="match status" value="1"/>
</dbReference>
<dbReference type="InterPro" id="IPR003661">
    <property type="entry name" value="HisK_dim/P_dom"/>
</dbReference>
<dbReference type="Pfam" id="PF00512">
    <property type="entry name" value="HisKA"/>
    <property type="match status" value="1"/>
</dbReference>
<dbReference type="InterPro" id="IPR003594">
    <property type="entry name" value="HATPase_dom"/>
</dbReference>
<dbReference type="EC" id="2.7.13.3" evidence="2"/>
<feature type="transmembrane region" description="Helical" evidence="7">
    <location>
        <begin position="194"/>
        <end position="215"/>
    </location>
</feature>
<keyword evidence="4" id="KW-0808">Transferase</keyword>
<evidence type="ECO:0000313" key="10">
    <source>
        <dbReference type="Proteomes" id="UP001597557"/>
    </source>
</evidence>
<evidence type="ECO:0000256" key="7">
    <source>
        <dbReference type="SAM" id="Phobius"/>
    </source>
</evidence>
<keyword evidence="7" id="KW-1133">Transmembrane helix</keyword>
<evidence type="ECO:0000256" key="2">
    <source>
        <dbReference type="ARBA" id="ARBA00012438"/>
    </source>
</evidence>
<dbReference type="RefSeq" id="WP_377185174.1">
    <property type="nucleotide sequence ID" value="NZ_JBHUPD010000002.1"/>
</dbReference>
<keyword evidence="5" id="KW-0418">Kinase</keyword>
<dbReference type="InterPro" id="IPR050736">
    <property type="entry name" value="Sensor_HK_Regulatory"/>
</dbReference>
<evidence type="ECO:0000259" key="8">
    <source>
        <dbReference type="PROSITE" id="PS50109"/>
    </source>
</evidence>
<evidence type="ECO:0000256" key="3">
    <source>
        <dbReference type="ARBA" id="ARBA00022553"/>
    </source>
</evidence>
<dbReference type="Pfam" id="PF02518">
    <property type="entry name" value="HATPase_c"/>
    <property type="match status" value="1"/>
</dbReference>
<protein>
    <recommendedName>
        <fullName evidence="2">histidine kinase</fullName>
        <ecNumber evidence="2">2.7.13.3</ecNumber>
    </recommendedName>
</protein>
<evidence type="ECO:0000256" key="1">
    <source>
        <dbReference type="ARBA" id="ARBA00000085"/>
    </source>
</evidence>
<dbReference type="EMBL" id="JBHUPD010000002">
    <property type="protein sequence ID" value="MFD2872945.1"/>
    <property type="molecule type" value="Genomic_DNA"/>
</dbReference>
<keyword evidence="10" id="KW-1185">Reference proteome</keyword>
<dbReference type="PRINTS" id="PR00344">
    <property type="entry name" value="BCTRLSENSOR"/>
</dbReference>
<dbReference type="Proteomes" id="UP001597557">
    <property type="component" value="Unassembled WGS sequence"/>
</dbReference>
<dbReference type="SUPFAM" id="SSF55874">
    <property type="entry name" value="ATPase domain of HSP90 chaperone/DNA topoisomerase II/histidine kinase"/>
    <property type="match status" value="1"/>
</dbReference>
<gene>
    <name evidence="9" type="ORF">ACFS5N_10735</name>
</gene>
<dbReference type="GO" id="GO:0005524">
    <property type="term" value="F:ATP binding"/>
    <property type="evidence" value="ECO:0007669"/>
    <property type="project" value="UniProtKB-KW"/>
</dbReference>
<dbReference type="CDD" id="cd00082">
    <property type="entry name" value="HisKA"/>
    <property type="match status" value="1"/>
</dbReference>
<dbReference type="SMART" id="SM00388">
    <property type="entry name" value="HisKA"/>
    <property type="match status" value="1"/>
</dbReference>
<dbReference type="PANTHER" id="PTHR43711">
    <property type="entry name" value="TWO-COMPONENT HISTIDINE KINASE"/>
    <property type="match status" value="1"/>
</dbReference>